<proteinExistence type="predicted"/>
<evidence type="ECO:0000313" key="3">
    <source>
        <dbReference type="EMBL" id="CAD2122459.1"/>
    </source>
</evidence>
<comment type="caution">
    <text evidence="3">The sequence shown here is derived from an EMBL/GenBank/DDBJ whole genome shotgun (WGS) entry which is preliminary data.</text>
</comment>
<keyword evidence="2" id="KW-0732">Signal</keyword>
<protein>
    <submittedName>
        <fullName evidence="3">Uncharacterized protein</fullName>
    </submittedName>
</protein>
<organism evidence="3 4">
    <name type="scientific">Meloidogyne enterolobii</name>
    <name type="common">Root-knot nematode worm</name>
    <name type="synonym">Meloidogyne mayaguensis</name>
    <dbReference type="NCBI Taxonomy" id="390850"/>
    <lineage>
        <taxon>Eukaryota</taxon>
        <taxon>Metazoa</taxon>
        <taxon>Ecdysozoa</taxon>
        <taxon>Nematoda</taxon>
        <taxon>Chromadorea</taxon>
        <taxon>Rhabditida</taxon>
        <taxon>Tylenchina</taxon>
        <taxon>Tylenchomorpha</taxon>
        <taxon>Tylenchoidea</taxon>
        <taxon>Meloidogynidae</taxon>
        <taxon>Meloidogyninae</taxon>
        <taxon>Meloidogyne</taxon>
    </lineage>
</organism>
<feature type="region of interest" description="Disordered" evidence="1">
    <location>
        <begin position="27"/>
        <end position="69"/>
    </location>
</feature>
<reference evidence="3 4" key="1">
    <citation type="submission" date="2020-08" db="EMBL/GenBank/DDBJ databases">
        <authorList>
            <person name="Koutsovoulos G."/>
            <person name="Danchin GJ E."/>
        </authorList>
    </citation>
    <scope>NUCLEOTIDE SEQUENCE [LARGE SCALE GENOMIC DNA]</scope>
</reference>
<feature type="chain" id="PRO_5027802110" evidence="2">
    <location>
        <begin position="20"/>
        <end position="274"/>
    </location>
</feature>
<evidence type="ECO:0000313" key="4">
    <source>
        <dbReference type="Proteomes" id="UP000580250"/>
    </source>
</evidence>
<name>A0A6V7TIS4_MELEN</name>
<gene>
    <name evidence="3" type="ORF">MENT_LOCUS175</name>
</gene>
<dbReference type="EMBL" id="CAJEWN010000001">
    <property type="protein sequence ID" value="CAD2122459.1"/>
    <property type="molecule type" value="Genomic_DNA"/>
</dbReference>
<feature type="compositionally biased region" description="Polar residues" evidence="1">
    <location>
        <begin position="40"/>
        <end position="49"/>
    </location>
</feature>
<feature type="compositionally biased region" description="Low complexity" evidence="1">
    <location>
        <begin position="27"/>
        <end position="39"/>
    </location>
</feature>
<evidence type="ECO:0000256" key="2">
    <source>
        <dbReference type="SAM" id="SignalP"/>
    </source>
</evidence>
<sequence length="274" mass="30582">MKAIFVFISMAALLGVNTAENGTATTTSTATNITKPTSTVNNLKPSPSTTEEDPPLESHSTTNKMDGAKTKNISECPITTRLYDNIGEKGDGKNKKNCTEPGCFFIYEQMNLGWDFPSFLVGNKRRGMLLYLTGCIYDIPHLLERTKGKERINRALRAARACYIGRRMDAGKSQHCQPEYEGEGQISLNQGMDPITRKDKHRDTWAGRFLPSTQNRCFVEFLNGIFYVNDDGKSIIVCCSEGHTSDKDVASFKSVCHDTTKRIDALEWRATIDN</sequence>
<dbReference type="AlphaFoldDB" id="A0A6V7TIS4"/>
<dbReference type="OrthoDB" id="5891075at2759"/>
<evidence type="ECO:0000256" key="1">
    <source>
        <dbReference type="SAM" id="MobiDB-lite"/>
    </source>
</evidence>
<dbReference type="Proteomes" id="UP000580250">
    <property type="component" value="Unassembled WGS sequence"/>
</dbReference>
<feature type="signal peptide" evidence="2">
    <location>
        <begin position="1"/>
        <end position="19"/>
    </location>
</feature>
<accession>A0A6V7TIS4</accession>